<dbReference type="EMBL" id="CAKOGP040001847">
    <property type="protein sequence ID" value="CAJ1953892.1"/>
    <property type="molecule type" value="Genomic_DNA"/>
</dbReference>
<keyword evidence="3" id="KW-1185">Reference proteome</keyword>
<feature type="region of interest" description="Disordered" evidence="1">
    <location>
        <begin position="385"/>
        <end position="442"/>
    </location>
</feature>
<name>A0AAD2FUZ0_9STRA</name>
<evidence type="ECO:0000313" key="3">
    <source>
        <dbReference type="Proteomes" id="UP001295423"/>
    </source>
</evidence>
<evidence type="ECO:0000256" key="1">
    <source>
        <dbReference type="SAM" id="MobiDB-lite"/>
    </source>
</evidence>
<evidence type="ECO:0000313" key="2">
    <source>
        <dbReference type="EMBL" id="CAJ1953892.1"/>
    </source>
</evidence>
<protein>
    <submittedName>
        <fullName evidence="2">Uncharacterized protein</fullName>
    </submittedName>
</protein>
<organism evidence="2 3">
    <name type="scientific">Cylindrotheca closterium</name>
    <dbReference type="NCBI Taxonomy" id="2856"/>
    <lineage>
        <taxon>Eukaryota</taxon>
        <taxon>Sar</taxon>
        <taxon>Stramenopiles</taxon>
        <taxon>Ochrophyta</taxon>
        <taxon>Bacillariophyta</taxon>
        <taxon>Bacillariophyceae</taxon>
        <taxon>Bacillariophycidae</taxon>
        <taxon>Bacillariales</taxon>
        <taxon>Bacillariaceae</taxon>
        <taxon>Cylindrotheca</taxon>
    </lineage>
</organism>
<proteinExistence type="predicted"/>
<sequence length="496" mass="55561">MRQTNSDVKDECIFYQLCSGPQKLEVDVIEMSESELGSKKVLFLRNAIHDTRRGLLQHYAASDLRIYARGTTMENYKTKQPLAIDVSLNDSKIQGTSEDDPLLVVVSAPTPSFPTANNTIDLVNNDELQQGLRLMAQDFLARNATISISNATTNKATSLMEMMGLSLKGATWKSKPPLEPVCGFVWPEGDEDSDGSRRAFMRYLKTTLQVPQNYALADVRQQRSLLNLDGYHCVANNFRLRGTTDVVIAKSEHVENRAIKNNIEALLQLKKQTQISKKDHTPQTICEHFAASYLNPKLPVVSVLTDLSENWTFFWFAFDDDDTDDDPDLVLYKLCLGGKKAAANAKYLLDSLFDTTVDNNLPNTFAKRQPFRAIHDFLTRRKKRRREFDGDYSNSEDRNSKPPPRGADRSPVNDPSADPSATSGRPSENNEGGNCSGRERSMSMADSLSLFAPPASRDVGNELDLLDMVDESEQYEIVRSFAAKHIVPYMYSSSEA</sequence>
<comment type="caution">
    <text evidence="2">The sequence shown here is derived from an EMBL/GenBank/DDBJ whole genome shotgun (WGS) entry which is preliminary data.</text>
</comment>
<dbReference type="AlphaFoldDB" id="A0AAD2FUZ0"/>
<dbReference type="Proteomes" id="UP001295423">
    <property type="component" value="Unassembled WGS sequence"/>
</dbReference>
<feature type="compositionally biased region" description="Polar residues" evidence="1">
    <location>
        <begin position="419"/>
        <end position="433"/>
    </location>
</feature>
<gene>
    <name evidence="2" type="ORF">CYCCA115_LOCUS14489</name>
</gene>
<accession>A0AAD2FUZ0</accession>
<reference evidence="2" key="1">
    <citation type="submission" date="2023-08" db="EMBL/GenBank/DDBJ databases">
        <authorList>
            <person name="Audoor S."/>
            <person name="Bilcke G."/>
        </authorList>
    </citation>
    <scope>NUCLEOTIDE SEQUENCE</scope>
</reference>